<name>E2AV23_CAMFO</name>
<dbReference type="Gene3D" id="3.30.420.10">
    <property type="entry name" value="Ribonuclease H-like superfamily/Ribonuclease H"/>
    <property type="match status" value="1"/>
</dbReference>
<dbReference type="OrthoDB" id="10059877at2759"/>
<dbReference type="InterPro" id="IPR036397">
    <property type="entry name" value="RNaseH_sf"/>
</dbReference>
<feature type="non-terminal residue" evidence="1">
    <location>
        <position position="72"/>
    </location>
</feature>
<protein>
    <recommendedName>
        <fullName evidence="3">Histone-lysine N-methyltransferase SETMAR</fullName>
    </recommendedName>
</protein>
<reference evidence="1 2" key="1">
    <citation type="journal article" date="2010" name="Science">
        <title>Genomic comparison of the ants Camponotus floridanus and Harpegnathos saltator.</title>
        <authorList>
            <person name="Bonasio R."/>
            <person name="Zhang G."/>
            <person name="Ye C."/>
            <person name="Mutti N.S."/>
            <person name="Fang X."/>
            <person name="Qin N."/>
            <person name="Donahue G."/>
            <person name="Yang P."/>
            <person name="Li Q."/>
            <person name="Li C."/>
            <person name="Zhang P."/>
            <person name="Huang Z."/>
            <person name="Berger S.L."/>
            <person name="Reinberg D."/>
            <person name="Wang J."/>
            <person name="Liebig J."/>
        </authorList>
    </citation>
    <scope>NUCLEOTIDE SEQUENCE [LARGE SCALE GENOMIC DNA]</scope>
    <source>
        <strain evidence="2">C129</strain>
    </source>
</reference>
<dbReference type="GO" id="GO:0003676">
    <property type="term" value="F:nucleic acid binding"/>
    <property type="evidence" value="ECO:0007669"/>
    <property type="project" value="InterPro"/>
</dbReference>
<evidence type="ECO:0008006" key="3">
    <source>
        <dbReference type="Google" id="ProtNLM"/>
    </source>
</evidence>
<gene>
    <name evidence="1" type="ORF">EAG_00041</name>
</gene>
<dbReference type="Proteomes" id="UP000000311">
    <property type="component" value="Unassembled WGS sequence"/>
</dbReference>
<dbReference type="EMBL" id="GL442985">
    <property type="protein sequence ID" value="EFN62716.1"/>
    <property type="molecule type" value="Genomic_DNA"/>
</dbReference>
<organism evidence="2">
    <name type="scientific">Camponotus floridanus</name>
    <name type="common">Florida carpenter ant</name>
    <dbReference type="NCBI Taxonomy" id="104421"/>
    <lineage>
        <taxon>Eukaryota</taxon>
        <taxon>Metazoa</taxon>
        <taxon>Ecdysozoa</taxon>
        <taxon>Arthropoda</taxon>
        <taxon>Hexapoda</taxon>
        <taxon>Insecta</taxon>
        <taxon>Pterygota</taxon>
        <taxon>Neoptera</taxon>
        <taxon>Endopterygota</taxon>
        <taxon>Hymenoptera</taxon>
        <taxon>Apocrita</taxon>
        <taxon>Aculeata</taxon>
        <taxon>Formicoidea</taxon>
        <taxon>Formicidae</taxon>
        <taxon>Formicinae</taxon>
        <taxon>Camponotus</taxon>
    </lineage>
</organism>
<dbReference type="InterPro" id="IPR052709">
    <property type="entry name" value="Transposase-MT_Hybrid"/>
</dbReference>
<dbReference type="AlphaFoldDB" id="E2AV23"/>
<feature type="non-terminal residue" evidence="1">
    <location>
        <position position="1"/>
    </location>
</feature>
<proteinExistence type="predicted"/>
<dbReference type="PANTHER" id="PTHR46060">
    <property type="entry name" value="MARINER MOS1 TRANSPOSASE-LIKE PROTEIN"/>
    <property type="match status" value="1"/>
</dbReference>
<dbReference type="OMA" id="AKEWCEP"/>
<accession>E2AV23</accession>
<keyword evidence="2" id="KW-1185">Reference proteome</keyword>
<evidence type="ECO:0000313" key="1">
    <source>
        <dbReference type="EMBL" id="EFN62716.1"/>
    </source>
</evidence>
<dbReference type="PANTHER" id="PTHR46060:SF1">
    <property type="entry name" value="MARINER MOS1 TRANSPOSASE-LIKE PROTEIN"/>
    <property type="match status" value="1"/>
</dbReference>
<dbReference type="InParanoid" id="E2AV23"/>
<sequence length="72" mass="8888">AQWVPHSLTMEQKHIRMRLSQQHLERFRKNKKDFVRRFITMDETWVYHHDPESKQEAKEWCEPGTSAPKRVR</sequence>
<evidence type="ECO:0000313" key="2">
    <source>
        <dbReference type="Proteomes" id="UP000000311"/>
    </source>
</evidence>